<evidence type="ECO:0000256" key="7">
    <source>
        <dbReference type="SAM" id="MobiDB-lite"/>
    </source>
</evidence>
<evidence type="ECO:0000256" key="3">
    <source>
        <dbReference type="ARBA" id="ARBA00022741"/>
    </source>
</evidence>
<name>W1NLX5_AMBTC</name>
<feature type="region of interest" description="Disordered" evidence="7">
    <location>
        <begin position="294"/>
        <end position="366"/>
    </location>
</feature>
<evidence type="ECO:0000256" key="1">
    <source>
        <dbReference type="ARBA" id="ARBA00022527"/>
    </source>
</evidence>
<dbReference type="InterPro" id="IPR017441">
    <property type="entry name" value="Protein_kinase_ATP_BS"/>
</dbReference>
<dbReference type="HOGENOM" id="CLU_011728_0_0_1"/>
<feature type="region of interest" description="Disordered" evidence="7">
    <location>
        <begin position="478"/>
        <end position="510"/>
    </location>
</feature>
<dbReference type="Proteomes" id="UP000017836">
    <property type="component" value="Unassembled WGS sequence"/>
</dbReference>
<dbReference type="GO" id="GO:0004674">
    <property type="term" value="F:protein serine/threonine kinase activity"/>
    <property type="evidence" value="ECO:0007669"/>
    <property type="project" value="UniProtKB-KW"/>
</dbReference>
<evidence type="ECO:0000313" key="11">
    <source>
        <dbReference type="Proteomes" id="UP000017836"/>
    </source>
</evidence>
<dbReference type="InterPro" id="IPR044576">
    <property type="entry name" value="At4g25390-like"/>
</dbReference>
<dbReference type="PANTHER" id="PTHR46821:SF2">
    <property type="entry name" value="OS03G0251700 PROTEIN"/>
    <property type="match status" value="1"/>
</dbReference>
<dbReference type="InterPro" id="IPR008271">
    <property type="entry name" value="Ser/Thr_kinase_AS"/>
</dbReference>
<dbReference type="Gene3D" id="3.30.200.20">
    <property type="entry name" value="Phosphorylase Kinase, domain 1"/>
    <property type="match status" value="1"/>
</dbReference>
<dbReference type="PANTHER" id="PTHR46821">
    <property type="entry name" value="OS07G0586332 PROTEIN"/>
    <property type="match status" value="1"/>
</dbReference>
<dbReference type="InterPro" id="IPR011009">
    <property type="entry name" value="Kinase-like_dom_sf"/>
</dbReference>
<dbReference type="PROSITE" id="PS00107">
    <property type="entry name" value="PROTEIN_KINASE_ATP"/>
    <property type="match status" value="1"/>
</dbReference>
<dbReference type="Gramene" id="ERM96543">
    <property type="protein sequence ID" value="ERM96543"/>
    <property type="gene ID" value="AMTR_s00001p00268290"/>
</dbReference>
<evidence type="ECO:0000313" key="10">
    <source>
        <dbReference type="EMBL" id="ERM96543.1"/>
    </source>
</evidence>
<evidence type="ECO:0000256" key="2">
    <source>
        <dbReference type="ARBA" id="ARBA00022679"/>
    </source>
</evidence>
<dbReference type="PROSITE" id="PS00108">
    <property type="entry name" value="PROTEIN_KINASE_ST"/>
    <property type="match status" value="1"/>
</dbReference>
<keyword evidence="11" id="KW-1185">Reference proteome</keyword>
<feature type="domain" description="Protein kinase" evidence="9">
    <location>
        <begin position="142"/>
        <end position="637"/>
    </location>
</feature>
<keyword evidence="8" id="KW-1133">Transmembrane helix</keyword>
<evidence type="ECO:0000256" key="4">
    <source>
        <dbReference type="ARBA" id="ARBA00022777"/>
    </source>
</evidence>
<keyword evidence="3 6" id="KW-0547">Nucleotide-binding</keyword>
<keyword evidence="4" id="KW-0418">Kinase</keyword>
<keyword evidence="8" id="KW-0472">Membrane</keyword>
<dbReference type="EMBL" id="KI397142">
    <property type="protein sequence ID" value="ERM96543.1"/>
    <property type="molecule type" value="Genomic_DNA"/>
</dbReference>
<sequence length="683" mass="75927">MAFRGREKRKETEKEAARPPACPPLYTEASVQTLSLSLRRCNEGALAVVTTMPLRRSLSAAPPPRRLLVAESKHHHRRLRPIPLGPLLAGTAAIFLALLLLVMLVLFLYRRKLASRCGKTVPADAKLRKFSYRALCRATSSFSPTCKLGQGGFGAVFRGTLPSGHDIAVKLMDAGSLQGEREFQNELSVAPALCSSPLVVAPLGFCSHGHRRLLVYDYMHNRSLQYALLDRKGPELAAWPKRLSIARDIAHALHFLHAACDPPIVHGDIKPSNVLLDAQFTARLADFGLARLKTEPSASPNPPLDGCSPEPDASPDPLASPSGAPLPADCKSVDQETELEEKTSVFSDNTSIDSGTTPKPGCRNKSKDWWWRQESGVKEEYVMKWIGTEIKKDPLRASGRWADNDSGKQKKQQRRRVDWWASLDEGRLRRKKERVRRAREWWREEFCDELSKKSRKRCKESADPRFWWQDEASNSGKTRRKRKSWSSRGSMDWWTDGPSGEIPKSGGTVSSTPSMRGTVCYVAPECGGGASALSERTDVYSFGVLLLVIVSGRRPLQVAASPMADFERANLISWARHLAHVGKLLELVDPALHAFDRAEVLLCITIALLCLQREPVRRPSMGEVVKMLEGEAEPPVLPFEFSPSPPSGFSFRSRRKAHSNNPPEHRILVDQSQTDISGLNDPI</sequence>
<dbReference type="OrthoDB" id="626167at2759"/>
<protein>
    <recommendedName>
        <fullName evidence="9">Protein kinase domain-containing protein</fullName>
    </recommendedName>
</protein>
<dbReference type="InterPro" id="IPR001245">
    <property type="entry name" value="Ser-Thr/Tyr_kinase_cat_dom"/>
</dbReference>
<dbReference type="SMART" id="SM00220">
    <property type="entry name" value="S_TKc"/>
    <property type="match status" value="1"/>
</dbReference>
<evidence type="ECO:0000256" key="5">
    <source>
        <dbReference type="ARBA" id="ARBA00022840"/>
    </source>
</evidence>
<dbReference type="SUPFAM" id="SSF56112">
    <property type="entry name" value="Protein kinase-like (PK-like)"/>
    <property type="match status" value="1"/>
</dbReference>
<dbReference type="OMA" id="SGLWCDV"/>
<dbReference type="AlphaFoldDB" id="W1NLX5"/>
<feature type="region of interest" description="Disordered" evidence="7">
    <location>
        <begin position="646"/>
        <end position="683"/>
    </location>
</feature>
<evidence type="ECO:0000259" key="9">
    <source>
        <dbReference type="PROSITE" id="PS50011"/>
    </source>
</evidence>
<evidence type="ECO:0000256" key="8">
    <source>
        <dbReference type="SAM" id="Phobius"/>
    </source>
</evidence>
<feature type="region of interest" description="Disordered" evidence="7">
    <location>
        <begin position="397"/>
        <end position="416"/>
    </location>
</feature>
<accession>W1NLX5</accession>
<feature type="binding site" evidence="6">
    <location>
        <position position="170"/>
    </location>
    <ligand>
        <name>ATP</name>
        <dbReference type="ChEBI" id="CHEBI:30616"/>
    </ligand>
</feature>
<keyword evidence="1" id="KW-0723">Serine/threonine-protein kinase</keyword>
<dbReference type="eggNOG" id="KOG1187">
    <property type="taxonomic scope" value="Eukaryota"/>
</dbReference>
<dbReference type="GO" id="GO:0005524">
    <property type="term" value="F:ATP binding"/>
    <property type="evidence" value="ECO:0007669"/>
    <property type="project" value="UniProtKB-UniRule"/>
</dbReference>
<proteinExistence type="predicted"/>
<feature type="compositionally biased region" description="Low complexity" evidence="7">
    <location>
        <begin position="308"/>
        <end position="329"/>
    </location>
</feature>
<keyword evidence="5 6" id="KW-0067">ATP-binding</keyword>
<feature type="compositionally biased region" description="Polar residues" evidence="7">
    <location>
        <begin position="344"/>
        <end position="357"/>
    </location>
</feature>
<feature type="compositionally biased region" description="Basic and acidic residues" evidence="7">
    <location>
        <begin position="1"/>
        <end position="17"/>
    </location>
</feature>
<dbReference type="Pfam" id="PF07714">
    <property type="entry name" value="PK_Tyr_Ser-Thr"/>
    <property type="match status" value="1"/>
</dbReference>
<dbReference type="InterPro" id="IPR000719">
    <property type="entry name" value="Prot_kinase_dom"/>
</dbReference>
<dbReference type="PROSITE" id="PS50011">
    <property type="entry name" value="PROTEIN_KINASE_DOM"/>
    <property type="match status" value="1"/>
</dbReference>
<keyword evidence="8" id="KW-0812">Transmembrane</keyword>
<feature type="transmembrane region" description="Helical" evidence="8">
    <location>
        <begin position="87"/>
        <end position="109"/>
    </location>
</feature>
<organism evidence="10 11">
    <name type="scientific">Amborella trichopoda</name>
    <dbReference type="NCBI Taxonomy" id="13333"/>
    <lineage>
        <taxon>Eukaryota</taxon>
        <taxon>Viridiplantae</taxon>
        <taxon>Streptophyta</taxon>
        <taxon>Embryophyta</taxon>
        <taxon>Tracheophyta</taxon>
        <taxon>Spermatophyta</taxon>
        <taxon>Magnoliopsida</taxon>
        <taxon>Amborellales</taxon>
        <taxon>Amborellaceae</taxon>
        <taxon>Amborella</taxon>
    </lineage>
</organism>
<reference evidence="11" key="1">
    <citation type="journal article" date="2013" name="Science">
        <title>The Amborella genome and the evolution of flowering plants.</title>
        <authorList>
            <consortium name="Amborella Genome Project"/>
        </authorList>
    </citation>
    <scope>NUCLEOTIDE SEQUENCE [LARGE SCALE GENOMIC DNA]</scope>
</reference>
<evidence type="ECO:0000256" key="6">
    <source>
        <dbReference type="PROSITE-ProRule" id="PRU10141"/>
    </source>
</evidence>
<keyword evidence="2" id="KW-0808">Transferase</keyword>
<feature type="region of interest" description="Disordered" evidence="7">
    <location>
        <begin position="1"/>
        <end position="22"/>
    </location>
</feature>
<gene>
    <name evidence="10" type="ORF">AMTR_s00001p00268290</name>
</gene>
<dbReference type="Gene3D" id="1.10.510.10">
    <property type="entry name" value="Transferase(Phosphotransferase) domain 1"/>
    <property type="match status" value="2"/>
</dbReference>